<reference evidence="5" key="1">
    <citation type="journal article" date="2012" name="Science">
        <title>The Paleozoic origin of enzymatic lignin decomposition reconstructed from 31 fungal genomes.</title>
        <authorList>
            <person name="Floudas D."/>
            <person name="Binder M."/>
            <person name="Riley R."/>
            <person name="Barry K."/>
            <person name="Blanchette R.A."/>
            <person name="Henrissat B."/>
            <person name="Martinez A.T."/>
            <person name="Otillar R."/>
            <person name="Spatafora J.W."/>
            <person name="Yadav J.S."/>
            <person name="Aerts A."/>
            <person name="Benoit I."/>
            <person name="Boyd A."/>
            <person name="Carlson A."/>
            <person name="Copeland A."/>
            <person name="Coutinho P.M."/>
            <person name="de Vries R.P."/>
            <person name="Ferreira P."/>
            <person name="Findley K."/>
            <person name="Foster B."/>
            <person name="Gaskell J."/>
            <person name="Glotzer D."/>
            <person name="Gorecki P."/>
            <person name="Heitman J."/>
            <person name="Hesse C."/>
            <person name="Hori C."/>
            <person name="Igarashi K."/>
            <person name="Jurgens J.A."/>
            <person name="Kallen N."/>
            <person name="Kersten P."/>
            <person name="Kohler A."/>
            <person name="Kuees U."/>
            <person name="Kumar T.K.A."/>
            <person name="Kuo A."/>
            <person name="LaButti K."/>
            <person name="Larrondo L.F."/>
            <person name="Lindquist E."/>
            <person name="Ling A."/>
            <person name="Lombard V."/>
            <person name="Lucas S."/>
            <person name="Lundell T."/>
            <person name="Martin R."/>
            <person name="McLaughlin D.J."/>
            <person name="Morgenstern I."/>
            <person name="Morin E."/>
            <person name="Murat C."/>
            <person name="Nagy L.G."/>
            <person name="Nolan M."/>
            <person name="Ohm R.A."/>
            <person name="Patyshakuliyeva A."/>
            <person name="Rokas A."/>
            <person name="Ruiz-Duenas F.J."/>
            <person name="Sabat G."/>
            <person name="Salamov A."/>
            <person name="Samejima M."/>
            <person name="Schmutz J."/>
            <person name="Slot J.C."/>
            <person name="St John F."/>
            <person name="Stenlid J."/>
            <person name="Sun H."/>
            <person name="Sun S."/>
            <person name="Syed K."/>
            <person name="Tsang A."/>
            <person name="Wiebenga A."/>
            <person name="Young D."/>
            <person name="Pisabarro A."/>
            <person name="Eastwood D.C."/>
            <person name="Martin F."/>
            <person name="Cullen D."/>
            <person name="Grigoriev I.V."/>
            <person name="Hibbett D.S."/>
        </authorList>
    </citation>
    <scope>NUCLEOTIDE SEQUENCE [LARGE SCALE GENOMIC DNA]</scope>
    <source>
        <strain evidence="5">TFB10046</strain>
    </source>
</reference>
<protein>
    <submittedName>
        <fullName evidence="4">NAD(P)-binding protein</fullName>
    </submittedName>
</protein>
<dbReference type="InterPro" id="IPR008030">
    <property type="entry name" value="NmrA-like"/>
</dbReference>
<dbReference type="eggNOG" id="ENOG502S1FN">
    <property type="taxonomic scope" value="Eukaryota"/>
</dbReference>
<dbReference type="PANTHER" id="PTHR47706">
    <property type="entry name" value="NMRA-LIKE FAMILY PROTEIN"/>
    <property type="match status" value="1"/>
</dbReference>
<organism evidence="4 5">
    <name type="scientific">Auricularia subglabra (strain TFB-10046 / SS5)</name>
    <name type="common">White-rot fungus</name>
    <name type="synonym">Auricularia delicata (strain TFB10046)</name>
    <dbReference type="NCBI Taxonomy" id="717982"/>
    <lineage>
        <taxon>Eukaryota</taxon>
        <taxon>Fungi</taxon>
        <taxon>Dikarya</taxon>
        <taxon>Basidiomycota</taxon>
        <taxon>Agaricomycotina</taxon>
        <taxon>Agaricomycetes</taxon>
        <taxon>Auriculariales</taxon>
        <taxon>Auriculariaceae</taxon>
        <taxon>Auricularia</taxon>
    </lineage>
</organism>
<name>J0WXG1_AURST</name>
<accession>J0WXG1</accession>
<dbReference type="EMBL" id="JH687793">
    <property type="protein sequence ID" value="EJD41435.1"/>
    <property type="molecule type" value="Genomic_DNA"/>
</dbReference>
<sequence length="281" mass="29717">MSSTYTSFAVAGAGALGSLVVSELLKQGAQVTVLTRGSNSEIPDGATTKVVDYSKPDELAAALKGIDVVVSAVAGAGIAVQPALADAAKAAGVKLFVPAEYGVVSHELKDGPLTFKSQLQAHLKSIGLPYTVYYTGLFADVPLFVFSGFDLATKTLANVGPDDVKFSVTTRPDIAHFVAYTLTHLPTSQLENARLGVEGSKEDFRDVAAILEKKYGGKFTTLNRDLAQVDKEVQEKGLAAVGDHVLWLFGKGYGDVGQNSNALVPGWTPLTYEQAVEKYYP</sequence>
<proteinExistence type="predicted"/>
<dbReference type="Gene3D" id="3.40.50.720">
    <property type="entry name" value="NAD(P)-binding Rossmann-like Domain"/>
    <property type="match status" value="1"/>
</dbReference>
<evidence type="ECO:0000313" key="4">
    <source>
        <dbReference type="EMBL" id="EJD41435.1"/>
    </source>
</evidence>
<dbReference type="Proteomes" id="UP000006514">
    <property type="component" value="Unassembled WGS sequence"/>
</dbReference>
<keyword evidence="1" id="KW-0521">NADP</keyword>
<keyword evidence="5" id="KW-1185">Reference proteome</keyword>
<keyword evidence="2" id="KW-0560">Oxidoreductase</keyword>
<dbReference type="InterPro" id="IPR036291">
    <property type="entry name" value="NAD(P)-bd_dom_sf"/>
</dbReference>
<dbReference type="OMA" id="WFSWTGL"/>
<feature type="domain" description="NmrA-like" evidence="3">
    <location>
        <begin position="11"/>
        <end position="225"/>
    </location>
</feature>
<dbReference type="GO" id="GO:0016491">
    <property type="term" value="F:oxidoreductase activity"/>
    <property type="evidence" value="ECO:0007669"/>
    <property type="project" value="UniProtKB-KW"/>
</dbReference>
<evidence type="ECO:0000313" key="5">
    <source>
        <dbReference type="Proteomes" id="UP000006514"/>
    </source>
</evidence>
<evidence type="ECO:0000256" key="2">
    <source>
        <dbReference type="ARBA" id="ARBA00023002"/>
    </source>
</evidence>
<evidence type="ECO:0000256" key="1">
    <source>
        <dbReference type="ARBA" id="ARBA00022857"/>
    </source>
</evidence>
<evidence type="ECO:0000259" key="3">
    <source>
        <dbReference type="Pfam" id="PF05368"/>
    </source>
</evidence>
<dbReference type="InParanoid" id="J0WXG1"/>
<dbReference type="AlphaFoldDB" id="J0WXG1"/>
<dbReference type="KEGG" id="adl:AURDEDRAFT_115499"/>
<dbReference type="Pfam" id="PF05368">
    <property type="entry name" value="NmrA"/>
    <property type="match status" value="1"/>
</dbReference>
<dbReference type="PANTHER" id="PTHR47706:SF9">
    <property type="entry name" value="NMRA-LIKE DOMAIN-CONTAINING PROTEIN-RELATED"/>
    <property type="match status" value="1"/>
</dbReference>
<dbReference type="Gene3D" id="3.90.25.10">
    <property type="entry name" value="UDP-galactose 4-epimerase, domain 1"/>
    <property type="match status" value="1"/>
</dbReference>
<dbReference type="OrthoDB" id="9974981at2759"/>
<dbReference type="SUPFAM" id="SSF51735">
    <property type="entry name" value="NAD(P)-binding Rossmann-fold domains"/>
    <property type="match status" value="1"/>
</dbReference>
<gene>
    <name evidence="4" type="ORF">AURDEDRAFT_115499</name>
</gene>
<dbReference type="InterPro" id="IPR051609">
    <property type="entry name" value="NmrA/Isoflavone_reductase-like"/>
</dbReference>